<evidence type="ECO:0000313" key="2">
    <source>
        <dbReference type="EMBL" id="OTF69717.1"/>
    </source>
</evidence>
<organism evidence="2 3">
    <name type="scientific">Euroglyphus maynei</name>
    <name type="common">Mayne's house dust mite</name>
    <dbReference type="NCBI Taxonomy" id="6958"/>
    <lineage>
        <taxon>Eukaryota</taxon>
        <taxon>Metazoa</taxon>
        <taxon>Ecdysozoa</taxon>
        <taxon>Arthropoda</taxon>
        <taxon>Chelicerata</taxon>
        <taxon>Arachnida</taxon>
        <taxon>Acari</taxon>
        <taxon>Acariformes</taxon>
        <taxon>Sarcoptiformes</taxon>
        <taxon>Astigmata</taxon>
        <taxon>Psoroptidia</taxon>
        <taxon>Analgoidea</taxon>
        <taxon>Pyroglyphidae</taxon>
        <taxon>Pyroglyphinae</taxon>
        <taxon>Euroglyphus</taxon>
    </lineage>
</organism>
<keyword evidence="1" id="KW-1133">Transmembrane helix</keyword>
<keyword evidence="3" id="KW-1185">Reference proteome</keyword>
<dbReference type="Proteomes" id="UP000194236">
    <property type="component" value="Unassembled WGS sequence"/>
</dbReference>
<accession>A0A1Y3ANW8</accession>
<gene>
    <name evidence="2" type="ORF">BLA29_001198</name>
</gene>
<dbReference type="OrthoDB" id="110174at2759"/>
<keyword evidence="1" id="KW-0812">Transmembrane</keyword>
<dbReference type="PANTHER" id="PTHR21824:SF4">
    <property type="entry name" value="TRANSMEMBRANE PROTEIN 177"/>
    <property type="match status" value="1"/>
</dbReference>
<name>A0A1Y3ANW8_EURMA</name>
<reference evidence="2 3" key="1">
    <citation type="submission" date="2017-03" db="EMBL/GenBank/DDBJ databases">
        <title>Genome Survey of Euroglyphus maynei.</title>
        <authorList>
            <person name="Arlian L.G."/>
            <person name="Morgan M.S."/>
            <person name="Rider S.D."/>
        </authorList>
    </citation>
    <scope>NUCLEOTIDE SEQUENCE [LARGE SCALE GENOMIC DNA]</scope>
    <source>
        <strain evidence="2">Arlian Lab</strain>
        <tissue evidence="2">Whole body</tissue>
    </source>
</reference>
<sequence>MLRQKSRDLLDTIRFLPKATRRRIYLATSIAATMTTTGIYVALQTTELKRFVNHLQMYRMRMPMPVDEKLDNLLREETIKMKLDHRDRHLHLFNTFGCDIYSIGNLHLPTGAYIGVPFTFNLESIRQLKTDDIRLLGRYKTKRTRDSPVIKKLFGSLILSDDAKRFAFAHQLHLLSSSYFFIKSFNIMAMTALYMWIVPRFNRWLGLHDTRVASRLWPRRMMGALLCFFFVTSITIVSDQFLDYVYDLRCLRQTIRQNQQHVQGGREFYEKLIERNQTMFELLADRGPEFFTPNGNVKRLFGLYTTSFSTHLDLVNSYSATNNES</sequence>
<comment type="caution">
    <text evidence="2">The sequence shown here is derived from an EMBL/GenBank/DDBJ whole genome shotgun (WGS) entry which is preliminary data.</text>
</comment>
<feature type="transmembrane region" description="Helical" evidence="1">
    <location>
        <begin position="180"/>
        <end position="201"/>
    </location>
</feature>
<dbReference type="PANTHER" id="PTHR21824">
    <property type="entry name" value="TRANSMEMBRANE PROTEIN 177"/>
    <property type="match status" value="1"/>
</dbReference>
<dbReference type="InterPro" id="IPR026620">
    <property type="entry name" value="TMEM177"/>
</dbReference>
<evidence type="ECO:0000313" key="3">
    <source>
        <dbReference type="Proteomes" id="UP000194236"/>
    </source>
</evidence>
<dbReference type="GO" id="GO:0016020">
    <property type="term" value="C:membrane"/>
    <property type="evidence" value="ECO:0007669"/>
    <property type="project" value="TreeGrafter"/>
</dbReference>
<feature type="transmembrane region" description="Helical" evidence="1">
    <location>
        <begin position="222"/>
        <end position="242"/>
    </location>
</feature>
<feature type="transmembrane region" description="Helical" evidence="1">
    <location>
        <begin position="24"/>
        <end position="43"/>
    </location>
</feature>
<dbReference type="EMBL" id="MUJZ01069141">
    <property type="protein sequence ID" value="OTF69717.1"/>
    <property type="molecule type" value="Genomic_DNA"/>
</dbReference>
<evidence type="ECO:0000256" key="1">
    <source>
        <dbReference type="SAM" id="Phobius"/>
    </source>
</evidence>
<dbReference type="AlphaFoldDB" id="A0A1Y3ANW8"/>
<keyword evidence="1" id="KW-0472">Membrane</keyword>
<protein>
    <submittedName>
        <fullName evidence="2">Uncharacterized protein</fullName>
    </submittedName>
</protein>
<proteinExistence type="predicted"/>